<dbReference type="RefSeq" id="WP_239152937.1">
    <property type="nucleotide sequence ID" value="NZ_BOPF01000009.1"/>
</dbReference>
<sequence length="408" mass="43291">MRLRRVSVPGQVRGVVVGDPTGPIFLTGYDRDAQTAVLTAVDPAGGTVWRHEYQGRPGSPRALSGGTVWIAHSGPDGHRFTELSADGEVLHAVDAEHEPHEHFGAFVVLPDGFLVTWLPADPGRRTSAERPPRAARHDRGGGTVWSTPLPVERLSFPGVVEAGVHTGWETRPMRPWKPTMIAAGRPEPLLVSGDRALVGITDQSSGIGICAVLDTADGRVVTVTPPGPYGYKAIAGAGAFLVGMQGYGAFTATLYGRDGHPVQTWPSHAQWLVDRHGTISGPESENVLPSNSAFRILEPDGSLRGGPPLGGYYTTHPALDADGTAVFWRDGRIRAIGPDLVERTLLDLPANDVVAMSRIVLLPQGLVAFRMDRELLLLHDTGLAELDSGPWPCGAGNLQGNPVAGPPS</sequence>
<name>A0A8J3YKN1_9ACTN</name>
<evidence type="ECO:0000313" key="2">
    <source>
        <dbReference type="EMBL" id="GIJ46172.1"/>
    </source>
</evidence>
<dbReference type="AlphaFoldDB" id="A0A8J3YKN1"/>
<dbReference type="Proteomes" id="UP000619260">
    <property type="component" value="Unassembled WGS sequence"/>
</dbReference>
<protein>
    <submittedName>
        <fullName evidence="2">Uncharacterized protein</fullName>
    </submittedName>
</protein>
<dbReference type="EMBL" id="BOPF01000009">
    <property type="protein sequence ID" value="GIJ46172.1"/>
    <property type="molecule type" value="Genomic_DNA"/>
</dbReference>
<reference evidence="2" key="1">
    <citation type="submission" date="2021-01" db="EMBL/GenBank/DDBJ databases">
        <title>Whole genome shotgun sequence of Virgisporangium aliadipatigenens NBRC 105644.</title>
        <authorList>
            <person name="Komaki H."/>
            <person name="Tamura T."/>
        </authorList>
    </citation>
    <scope>NUCLEOTIDE SEQUENCE</scope>
    <source>
        <strain evidence="2">NBRC 105644</strain>
    </source>
</reference>
<comment type="caution">
    <text evidence="2">The sequence shown here is derived from an EMBL/GenBank/DDBJ whole genome shotgun (WGS) entry which is preliminary data.</text>
</comment>
<organism evidence="2 3">
    <name type="scientific">Virgisporangium aliadipatigenens</name>
    <dbReference type="NCBI Taxonomy" id="741659"/>
    <lineage>
        <taxon>Bacteria</taxon>
        <taxon>Bacillati</taxon>
        <taxon>Actinomycetota</taxon>
        <taxon>Actinomycetes</taxon>
        <taxon>Micromonosporales</taxon>
        <taxon>Micromonosporaceae</taxon>
        <taxon>Virgisporangium</taxon>
    </lineage>
</organism>
<proteinExistence type="predicted"/>
<feature type="region of interest" description="Disordered" evidence="1">
    <location>
        <begin position="123"/>
        <end position="146"/>
    </location>
</feature>
<evidence type="ECO:0000313" key="3">
    <source>
        <dbReference type="Proteomes" id="UP000619260"/>
    </source>
</evidence>
<keyword evidence="3" id="KW-1185">Reference proteome</keyword>
<accession>A0A8J3YKN1</accession>
<gene>
    <name evidence="2" type="ORF">Val02_30580</name>
</gene>
<feature type="compositionally biased region" description="Basic and acidic residues" evidence="1">
    <location>
        <begin position="123"/>
        <end position="140"/>
    </location>
</feature>
<evidence type="ECO:0000256" key="1">
    <source>
        <dbReference type="SAM" id="MobiDB-lite"/>
    </source>
</evidence>